<evidence type="ECO:0000313" key="2">
    <source>
        <dbReference type="EMBL" id="KAK9679829.1"/>
    </source>
</evidence>
<organism evidence="2 3">
    <name type="scientific">Basidiobolus ranarum</name>
    <dbReference type="NCBI Taxonomy" id="34480"/>
    <lineage>
        <taxon>Eukaryota</taxon>
        <taxon>Fungi</taxon>
        <taxon>Fungi incertae sedis</taxon>
        <taxon>Zoopagomycota</taxon>
        <taxon>Entomophthoromycotina</taxon>
        <taxon>Basidiobolomycetes</taxon>
        <taxon>Basidiobolales</taxon>
        <taxon>Basidiobolaceae</taxon>
        <taxon>Basidiobolus</taxon>
    </lineage>
</organism>
<proteinExistence type="predicted"/>
<reference evidence="2 3" key="1">
    <citation type="submission" date="2023-04" db="EMBL/GenBank/DDBJ databases">
        <title>Genome of Basidiobolus ranarum AG-B5.</title>
        <authorList>
            <person name="Stajich J.E."/>
            <person name="Carter-House D."/>
            <person name="Gryganskyi A."/>
        </authorList>
    </citation>
    <scope>NUCLEOTIDE SEQUENCE [LARGE SCALE GENOMIC DNA]</scope>
    <source>
        <strain evidence="2 3">AG-B5</strain>
    </source>
</reference>
<evidence type="ECO:0000313" key="3">
    <source>
        <dbReference type="Proteomes" id="UP001479436"/>
    </source>
</evidence>
<dbReference type="Proteomes" id="UP001479436">
    <property type="component" value="Unassembled WGS sequence"/>
</dbReference>
<dbReference type="EMBL" id="JASJQH010009373">
    <property type="protein sequence ID" value="KAK9679829.1"/>
    <property type="molecule type" value="Genomic_DNA"/>
</dbReference>
<protein>
    <submittedName>
        <fullName evidence="2">Uncharacterized protein</fullName>
    </submittedName>
</protein>
<feature type="chain" id="PRO_5047168298" evidence="1">
    <location>
        <begin position="23"/>
        <end position="61"/>
    </location>
</feature>
<sequence length="61" mass="6305">MKFSTVAALFSTVMVIAVSVKATPVAVEIKDKTDDKVGALGCCHAYGCGPKGDRCCFFGGC</sequence>
<keyword evidence="1" id="KW-0732">Signal</keyword>
<accession>A0ABR2VM20</accession>
<feature type="signal peptide" evidence="1">
    <location>
        <begin position="1"/>
        <end position="22"/>
    </location>
</feature>
<keyword evidence="3" id="KW-1185">Reference proteome</keyword>
<gene>
    <name evidence="2" type="ORF">K7432_016148</name>
</gene>
<comment type="caution">
    <text evidence="2">The sequence shown here is derived from an EMBL/GenBank/DDBJ whole genome shotgun (WGS) entry which is preliminary data.</text>
</comment>
<name>A0ABR2VM20_9FUNG</name>
<evidence type="ECO:0000256" key="1">
    <source>
        <dbReference type="SAM" id="SignalP"/>
    </source>
</evidence>